<dbReference type="Proteomes" id="UP001066276">
    <property type="component" value="Chromosome 8"/>
</dbReference>
<comment type="caution">
    <text evidence="2">The sequence shown here is derived from an EMBL/GenBank/DDBJ whole genome shotgun (WGS) entry which is preliminary data.</text>
</comment>
<feature type="compositionally biased region" description="Basic and acidic residues" evidence="1">
    <location>
        <begin position="48"/>
        <end position="62"/>
    </location>
</feature>
<protein>
    <submittedName>
        <fullName evidence="2">Uncharacterized protein</fullName>
    </submittedName>
</protein>
<evidence type="ECO:0000313" key="2">
    <source>
        <dbReference type="EMBL" id="KAJ1119963.1"/>
    </source>
</evidence>
<keyword evidence="3" id="KW-1185">Reference proteome</keyword>
<name>A0AAV7NV38_PLEWA</name>
<proteinExistence type="predicted"/>
<accession>A0AAV7NV38</accession>
<feature type="region of interest" description="Disordered" evidence="1">
    <location>
        <begin position="47"/>
        <end position="86"/>
    </location>
</feature>
<reference evidence="2" key="1">
    <citation type="journal article" date="2022" name="bioRxiv">
        <title>Sequencing and chromosome-scale assembly of the giantPleurodeles waltlgenome.</title>
        <authorList>
            <person name="Brown T."/>
            <person name="Elewa A."/>
            <person name="Iarovenko S."/>
            <person name="Subramanian E."/>
            <person name="Araus A.J."/>
            <person name="Petzold A."/>
            <person name="Susuki M."/>
            <person name="Suzuki K.-i.T."/>
            <person name="Hayashi T."/>
            <person name="Toyoda A."/>
            <person name="Oliveira C."/>
            <person name="Osipova E."/>
            <person name="Leigh N.D."/>
            <person name="Simon A."/>
            <person name="Yun M.H."/>
        </authorList>
    </citation>
    <scope>NUCLEOTIDE SEQUENCE</scope>
    <source>
        <strain evidence="2">20211129_DDA</strain>
        <tissue evidence="2">Liver</tissue>
    </source>
</reference>
<organism evidence="2 3">
    <name type="scientific">Pleurodeles waltl</name>
    <name type="common">Iberian ribbed newt</name>
    <dbReference type="NCBI Taxonomy" id="8319"/>
    <lineage>
        <taxon>Eukaryota</taxon>
        <taxon>Metazoa</taxon>
        <taxon>Chordata</taxon>
        <taxon>Craniata</taxon>
        <taxon>Vertebrata</taxon>
        <taxon>Euteleostomi</taxon>
        <taxon>Amphibia</taxon>
        <taxon>Batrachia</taxon>
        <taxon>Caudata</taxon>
        <taxon>Salamandroidea</taxon>
        <taxon>Salamandridae</taxon>
        <taxon>Pleurodelinae</taxon>
        <taxon>Pleurodeles</taxon>
    </lineage>
</organism>
<sequence>MACARSACLARSSPLRSGRLGRSGHGWIKSTQQSVCYHCCQFPATKAPKADGDLQKPRKSHEPLPASPLRSAGAPSSHLLSARRAL</sequence>
<evidence type="ECO:0000313" key="3">
    <source>
        <dbReference type="Proteomes" id="UP001066276"/>
    </source>
</evidence>
<evidence type="ECO:0000256" key="1">
    <source>
        <dbReference type="SAM" id="MobiDB-lite"/>
    </source>
</evidence>
<dbReference type="AlphaFoldDB" id="A0AAV7NV38"/>
<dbReference type="EMBL" id="JANPWB010000012">
    <property type="protein sequence ID" value="KAJ1119963.1"/>
    <property type="molecule type" value="Genomic_DNA"/>
</dbReference>
<gene>
    <name evidence="2" type="ORF">NDU88_008146</name>
</gene>